<name>A0A4P7SKN6_9CELL</name>
<keyword evidence="2" id="KW-1185">Reference proteome</keyword>
<accession>A0A4P7SKN6</accession>
<evidence type="ECO:0000313" key="1">
    <source>
        <dbReference type="EMBL" id="QCB93314.1"/>
    </source>
</evidence>
<dbReference type="KEGG" id="celz:E5225_06880"/>
<gene>
    <name evidence="1" type="ORF">E5225_06880</name>
</gene>
<dbReference type="RefSeq" id="WP_135974899.1">
    <property type="nucleotide sequence ID" value="NZ_CP039291.1"/>
</dbReference>
<evidence type="ECO:0000313" key="2">
    <source>
        <dbReference type="Proteomes" id="UP000296469"/>
    </source>
</evidence>
<organism evidence="1 2">
    <name type="scientific">Cellulomonas shaoxiangyii</name>
    <dbReference type="NCBI Taxonomy" id="2566013"/>
    <lineage>
        <taxon>Bacteria</taxon>
        <taxon>Bacillati</taxon>
        <taxon>Actinomycetota</taxon>
        <taxon>Actinomycetes</taxon>
        <taxon>Micrococcales</taxon>
        <taxon>Cellulomonadaceae</taxon>
        <taxon>Cellulomonas</taxon>
    </lineage>
</organism>
<protein>
    <submittedName>
        <fullName evidence="1">Uncharacterized protein</fullName>
    </submittedName>
</protein>
<dbReference type="AlphaFoldDB" id="A0A4P7SKN6"/>
<dbReference type="Proteomes" id="UP000296469">
    <property type="component" value="Chromosome"/>
</dbReference>
<reference evidence="1 2" key="1">
    <citation type="submission" date="2019-04" db="EMBL/GenBank/DDBJ databases">
        <title>Isolation and identification of Cellulomonas shaoxiangyii sp. Nov. isolated from feces of the Tibetan antelopes (Pantholops hodgsonii) in the Qinghai-Tibet plateau of China.</title>
        <authorList>
            <person name="Tian Z."/>
        </authorList>
    </citation>
    <scope>NUCLEOTIDE SEQUENCE [LARGE SCALE GENOMIC DNA]</scope>
    <source>
        <strain evidence="1 2">Z28</strain>
    </source>
</reference>
<proteinExistence type="predicted"/>
<sequence>MSEQPTPRTVEDAARAYVTRRHPPLNDRGVGIAQGSHYRDGFVAGASWQAARMPSEDEVAEVLAAHVACYGGSDDAYAVTCSCDRYGRPMGYGREGATVHARHQAERVAALYGTGQEGR</sequence>
<dbReference type="EMBL" id="CP039291">
    <property type="protein sequence ID" value="QCB93314.1"/>
    <property type="molecule type" value="Genomic_DNA"/>
</dbReference>